<evidence type="ECO:0000313" key="11">
    <source>
        <dbReference type="Proteomes" id="UP000232003"/>
    </source>
</evidence>
<evidence type="ECO:0000259" key="9">
    <source>
        <dbReference type="PROSITE" id="PS00651"/>
    </source>
</evidence>
<dbReference type="InterPro" id="IPR020069">
    <property type="entry name" value="Ribosomal_bL9_C"/>
</dbReference>
<protein>
    <recommendedName>
        <fullName evidence="6 7">Large ribosomal subunit protein bL9</fullName>
    </recommendedName>
</protein>
<evidence type="ECO:0000256" key="3">
    <source>
        <dbReference type="ARBA" id="ARBA00022884"/>
    </source>
</evidence>
<evidence type="ECO:0000256" key="4">
    <source>
        <dbReference type="ARBA" id="ARBA00022980"/>
    </source>
</evidence>
<dbReference type="Gene3D" id="3.10.430.100">
    <property type="entry name" value="Ribosomal protein L9, C-terminal domain"/>
    <property type="match status" value="1"/>
</dbReference>
<dbReference type="Proteomes" id="UP000232003">
    <property type="component" value="Chromosome"/>
</dbReference>
<dbReference type="AlphaFoldDB" id="A0A2K8SY23"/>
<keyword evidence="8" id="KW-0175">Coiled coil</keyword>
<organism evidence="10 11">
    <name type="scientific">Nostoc flagelliforme CCNUN1</name>
    <dbReference type="NCBI Taxonomy" id="2038116"/>
    <lineage>
        <taxon>Bacteria</taxon>
        <taxon>Bacillati</taxon>
        <taxon>Cyanobacteriota</taxon>
        <taxon>Cyanophyceae</taxon>
        <taxon>Nostocales</taxon>
        <taxon>Nostocaceae</taxon>
        <taxon>Nostoc</taxon>
    </lineage>
</organism>
<evidence type="ECO:0000256" key="7">
    <source>
        <dbReference type="HAMAP-Rule" id="MF_00503"/>
    </source>
</evidence>
<keyword evidence="11" id="KW-1185">Reference proteome</keyword>
<name>A0A2K8SY23_9NOSO</name>
<dbReference type="InterPro" id="IPR020594">
    <property type="entry name" value="Ribosomal_bL9_bac/chp"/>
</dbReference>
<comment type="similarity">
    <text evidence="1 7">Belongs to the bacterial ribosomal protein bL9 family.</text>
</comment>
<evidence type="ECO:0000256" key="6">
    <source>
        <dbReference type="ARBA" id="ARBA00035292"/>
    </source>
</evidence>
<evidence type="ECO:0000256" key="5">
    <source>
        <dbReference type="ARBA" id="ARBA00023274"/>
    </source>
</evidence>
<evidence type="ECO:0000313" key="10">
    <source>
        <dbReference type="EMBL" id="AUB40349.1"/>
    </source>
</evidence>
<dbReference type="InterPro" id="IPR009027">
    <property type="entry name" value="Ribosomal_bL9/RNase_H1_N"/>
</dbReference>
<evidence type="ECO:0000256" key="8">
    <source>
        <dbReference type="SAM" id="Coils"/>
    </source>
</evidence>
<dbReference type="SUPFAM" id="SSF55653">
    <property type="entry name" value="Ribosomal protein L9 C-domain"/>
    <property type="match status" value="1"/>
</dbReference>
<dbReference type="GO" id="GO:1990904">
    <property type="term" value="C:ribonucleoprotein complex"/>
    <property type="evidence" value="ECO:0007669"/>
    <property type="project" value="UniProtKB-KW"/>
</dbReference>
<dbReference type="HAMAP" id="MF_00503">
    <property type="entry name" value="Ribosomal_bL9"/>
    <property type="match status" value="1"/>
</dbReference>
<feature type="domain" description="Ribosomal protein L9" evidence="9">
    <location>
        <begin position="43"/>
        <end position="70"/>
    </location>
</feature>
<sequence length="178" mass="19861">MEYSTDIVSYAAQTQINQILQEKRKTMAKRVQLVLNQDISKLGKSGDLVEVAPGYARNYLIPQKLATNATPGILKQVERRREQERQRQLELRQQALEQKESLEKVGSLTIAKPVGENEAIFGTITTQDVVDAIKAATGQEIDRRGITIPDINHLGTYQAEIKLYSEVAAQIDIQVVAS</sequence>
<dbReference type="FunFam" id="3.40.5.10:FF:000003">
    <property type="entry name" value="50S ribosomal protein L9"/>
    <property type="match status" value="1"/>
</dbReference>
<proteinExistence type="inferred from homology"/>
<dbReference type="EMBL" id="CP024785">
    <property type="protein sequence ID" value="AUB40349.1"/>
    <property type="molecule type" value="Genomic_DNA"/>
</dbReference>
<dbReference type="Pfam" id="PF03948">
    <property type="entry name" value="Ribosomal_L9_C"/>
    <property type="match status" value="1"/>
</dbReference>
<dbReference type="GO" id="GO:0005840">
    <property type="term" value="C:ribosome"/>
    <property type="evidence" value="ECO:0007669"/>
    <property type="project" value="UniProtKB-KW"/>
</dbReference>
<dbReference type="KEGG" id="nfl:COO91_06358"/>
<accession>A0A2K8SY23</accession>
<feature type="coiled-coil region" evidence="8">
    <location>
        <begin position="74"/>
        <end position="105"/>
    </location>
</feature>
<keyword evidence="2 7" id="KW-0699">rRNA-binding</keyword>
<gene>
    <name evidence="7" type="primary">rplI</name>
    <name evidence="7" type="synonym">rpl9</name>
    <name evidence="10" type="ORF">COO91_06358</name>
</gene>
<dbReference type="GO" id="GO:0006412">
    <property type="term" value="P:translation"/>
    <property type="evidence" value="ECO:0007669"/>
    <property type="project" value="UniProtKB-UniRule"/>
</dbReference>
<keyword evidence="5 7" id="KW-0687">Ribonucleoprotein</keyword>
<comment type="function">
    <text evidence="7">Binds to the 23S rRNA.</text>
</comment>
<dbReference type="InterPro" id="IPR036791">
    <property type="entry name" value="Ribosomal_bL9_C_sf"/>
</dbReference>
<dbReference type="Gene3D" id="3.40.5.10">
    <property type="entry name" value="Ribosomal protein L9, N-terminal domain"/>
    <property type="match status" value="1"/>
</dbReference>
<dbReference type="InterPro" id="IPR036935">
    <property type="entry name" value="Ribosomal_bL9_N_sf"/>
</dbReference>
<reference evidence="10 11" key="1">
    <citation type="submission" date="2017-11" db="EMBL/GenBank/DDBJ databases">
        <title>Complete genome of a free-living desiccation-tolerant cyanobacterium and its photosynthetic adaptation to extreme terrestrial habitat.</title>
        <authorList>
            <person name="Shang J."/>
        </authorList>
    </citation>
    <scope>NUCLEOTIDE SEQUENCE [LARGE SCALE GENOMIC DNA]</scope>
    <source>
        <strain evidence="10 11">CCNUN1</strain>
    </source>
</reference>
<keyword evidence="4 7" id="KW-0689">Ribosomal protein</keyword>
<dbReference type="NCBIfam" id="TIGR00158">
    <property type="entry name" value="L9"/>
    <property type="match status" value="1"/>
</dbReference>
<dbReference type="SUPFAM" id="SSF55658">
    <property type="entry name" value="L9 N-domain-like"/>
    <property type="match status" value="1"/>
</dbReference>
<dbReference type="PANTHER" id="PTHR21368">
    <property type="entry name" value="50S RIBOSOMAL PROTEIN L9"/>
    <property type="match status" value="1"/>
</dbReference>
<dbReference type="Pfam" id="PF01281">
    <property type="entry name" value="Ribosomal_L9_N"/>
    <property type="match status" value="1"/>
</dbReference>
<evidence type="ECO:0000256" key="2">
    <source>
        <dbReference type="ARBA" id="ARBA00022730"/>
    </source>
</evidence>
<dbReference type="GO" id="GO:0003735">
    <property type="term" value="F:structural constituent of ribosome"/>
    <property type="evidence" value="ECO:0007669"/>
    <property type="project" value="InterPro"/>
</dbReference>
<dbReference type="PROSITE" id="PS00651">
    <property type="entry name" value="RIBOSOMAL_L9"/>
    <property type="match status" value="1"/>
</dbReference>
<evidence type="ECO:0000256" key="1">
    <source>
        <dbReference type="ARBA" id="ARBA00010605"/>
    </source>
</evidence>
<dbReference type="InterPro" id="IPR000244">
    <property type="entry name" value="Ribosomal_bL9"/>
</dbReference>
<dbReference type="InterPro" id="IPR020070">
    <property type="entry name" value="Ribosomal_bL9_N"/>
</dbReference>
<dbReference type="GO" id="GO:0019843">
    <property type="term" value="F:rRNA binding"/>
    <property type="evidence" value="ECO:0007669"/>
    <property type="project" value="UniProtKB-UniRule"/>
</dbReference>
<keyword evidence="3 7" id="KW-0694">RNA-binding</keyword>